<evidence type="ECO:0000256" key="10">
    <source>
        <dbReference type="ARBA" id="ARBA00023237"/>
    </source>
</evidence>
<evidence type="ECO:0000256" key="2">
    <source>
        <dbReference type="ARBA" id="ARBA00022448"/>
    </source>
</evidence>
<organism evidence="15 16">
    <name type="scientific">Novosphingobium humi</name>
    <dbReference type="NCBI Taxonomy" id="2282397"/>
    <lineage>
        <taxon>Bacteria</taxon>
        <taxon>Pseudomonadati</taxon>
        <taxon>Pseudomonadota</taxon>
        <taxon>Alphaproteobacteria</taxon>
        <taxon>Sphingomonadales</taxon>
        <taxon>Sphingomonadaceae</taxon>
        <taxon>Novosphingobium</taxon>
    </lineage>
</organism>
<keyword evidence="15" id="KW-0675">Receptor</keyword>
<feature type="domain" description="TonB-dependent receptor-like beta-barrel" evidence="13">
    <location>
        <begin position="268"/>
        <end position="687"/>
    </location>
</feature>
<keyword evidence="16" id="KW-1185">Reference proteome</keyword>
<proteinExistence type="inferred from homology"/>
<keyword evidence="4" id="KW-0410">Iron transport</keyword>
<keyword evidence="10 11" id="KW-0998">Cell outer membrane</keyword>
<evidence type="ECO:0000313" key="15">
    <source>
        <dbReference type="EMBL" id="WCT79769.1"/>
    </source>
</evidence>
<evidence type="ECO:0000256" key="4">
    <source>
        <dbReference type="ARBA" id="ARBA00022496"/>
    </source>
</evidence>
<evidence type="ECO:0000313" key="16">
    <source>
        <dbReference type="Proteomes" id="UP001218231"/>
    </source>
</evidence>
<dbReference type="Proteomes" id="UP001218231">
    <property type="component" value="Plasmid unnamed1"/>
</dbReference>
<reference evidence="15 16" key="1">
    <citation type="submission" date="2023-02" db="EMBL/GenBank/DDBJ databases">
        <title>Genome sequence of Novosphingobium humi KACC 19094.</title>
        <authorList>
            <person name="Kim S."/>
            <person name="Heo J."/>
            <person name="Kwon S.-W."/>
        </authorList>
    </citation>
    <scope>NUCLEOTIDE SEQUENCE [LARGE SCALE GENOMIC DNA]</scope>
    <source>
        <strain evidence="15 16">KACC 19094</strain>
        <plasmid evidence="15 16">unnamed1</plasmid>
    </source>
</reference>
<keyword evidence="8 12" id="KW-0798">TonB box</keyword>
<keyword evidence="5 11" id="KW-0812">Transmembrane</keyword>
<name>A0ABY7U5Y7_9SPHN</name>
<accession>A0ABY7U5Y7</accession>
<evidence type="ECO:0000256" key="11">
    <source>
        <dbReference type="PROSITE-ProRule" id="PRU01360"/>
    </source>
</evidence>
<evidence type="ECO:0000259" key="13">
    <source>
        <dbReference type="Pfam" id="PF00593"/>
    </source>
</evidence>
<dbReference type="RefSeq" id="WP_273620040.1">
    <property type="nucleotide sequence ID" value="NZ_CP117418.1"/>
</dbReference>
<dbReference type="InterPro" id="IPR039426">
    <property type="entry name" value="TonB-dep_rcpt-like"/>
</dbReference>
<comment type="similarity">
    <text evidence="11 12">Belongs to the TonB-dependent receptor family.</text>
</comment>
<evidence type="ECO:0000256" key="5">
    <source>
        <dbReference type="ARBA" id="ARBA00022692"/>
    </source>
</evidence>
<keyword evidence="6" id="KW-0408">Iron</keyword>
<dbReference type="Gene3D" id="2.40.170.20">
    <property type="entry name" value="TonB-dependent receptor, beta-barrel domain"/>
    <property type="match status" value="1"/>
</dbReference>
<dbReference type="InterPro" id="IPR012910">
    <property type="entry name" value="Plug_dom"/>
</dbReference>
<protein>
    <submittedName>
        <fullName evidence="15">TonB-dependent receptor</fullName>
    </submittedName>
</protein>
<keyword evidence="7" id="KW-0406">Ion transport</keyword>
<dbReference type="PROSITE" id="PS52016">
    <property type="entry name" value="TONB_DEPENDENT_REC_3"/>
    <property type="match status" value="1"/>
</dbReference>
<comment type="subcellular location">
    <subcellularLocation>
        <location evidence="1 11">Cell outer membrane</location>
        <topology evidence="1 11">Multi-pass membrane protein</topology>
    </subcellularLocation>
</comment>
<dbReference type="PANTHER" id="PTHR32552:SF81">
    <property type="entry name" value="TONB-DEPENDENT OUTER MEMBRANE RECEPTOR"/>
    <property type="match status" value="1"/>
</dbReference>
<gene>
    <name evidence="15" type="ORF">PQ457_17025</name>
</gene>
<sequence length="725" mass="78493">MTCTPAVAGDGPTKPDNSNEIIVTAQKREERLKDVPVPVSAIGGNALLAVNQTRAQDFFSSMPGVNLQFVNNRAQLAIRGITTGPATGNPAVGFTIDDVPYGSSTGQGGLFGAAPDIDPSELARIEVLRGPQGTLYGASSIGGLVKYVTVAPDTRGFSGSVGGGLNMVNYGGQSLGYNARAALNIPLSEDTAIRASVFTRRDAGYIDNIRTGRDNVNSSNVTGGRLSALWKPSSSFSLRLSALYQVRDLHGSPSVDSRTGAPFQQTDQIGAGPSHSEVQMYNATIKARLGRVDLTSVTAFSRNSNSDRIDFTASPLTAAVFPLVYPAASDFGHVMMTGYSVDKVSHETRLSGTLAQSFDWIAGGFYTREKANYTIDSAATNPLNGAIYGYPVIWRDSATYEEFAGFANITARLSERFDVQLGGRWSRNTQSMIHREWTMLEPDPAPAAHRETNPQASGNAFTFQVSPRFKPTPDHMIYGRVASGYRPGGPNAGCNTDPAEPVPCQFKPDRTINYELGAKGDLLNRALSYDISLFAIDWRDIQVTQVSALGTFTYNSNGGKARSRGFEISLEARPTDRLTAKMWWSYVDATLRQGFASAVLYAAPGDRLPYSSEHSGRFSLDYEAPLRDGTKARLGISATYVGERKGEFVPSQAEAPLRQSYPGYVQFDINGALNFGPWNVNAFVQNLTDKRGLIGGGYYNQTNFNRYWFNLIAPRTVGLSLDYSF</sequence>
<evidence type="ECO:0000256" key="7">
    <source>
        <dbReference type="ARBA" id="ARBA00023065"/>
    </source>
</evidence>
<keyword evidence="3 11" id="KW-1134">Transmembrane beta strand</keyword>
<dbReference type="InterPro" id="IPR036942">
    <property type="entry name" value="Beta-barrel_TonB_sf"/>
</dbReference>
<dbReference type="InterPro" id="IPR000531">
    <property type="entry name" value="Beta-barrel_TonB"/>
</dbReference>
<evidence type="ECO:0000256" key="6">
    <source>
        <dbReference type="ARBA" id="ARBA00023004"/>
    </source>
</evidence>
<dbReference type="CDD" id="cd01347">
    <property type="entry name" value="ligand_gated_channel"/>
    <property type="match status" value="1"/>
</dbReference>
<dbReference type="SUPFAM" id="SSF56935">
    <property type="entry name" value="Porins"/>
    <property type="match status" value="1"/>
</dbReference>
<evidence type="ECO:0000256" key="9">
    <source>
        <dbReference type="ARBA" id="ARBA00023136"/>
    </source>
</evidence>
<keyword evidence="2 11" id="KW-0813">Transport</keyword>
<evidence type="ECO:0000256" key="8">
    <source>
        <dbReference type="ARBA" id="ARBA00023077"/>
    </source>
</evidence>
<dbReference type="EMBL" id="CP117418">
    <property type="protein sequence ID" value="WCT79769.1"/>
    <property type="molecule type" value="Genomic_DNA"/>
</dbReference>
<dbReference type="Pfam" id="PF00593">
    <property type="entry name" value="TonB_dep_Rec_b-barrel"/>
    <property type="match status" value="1"/>
</dbReference>
<evidence type="ECO:0000256" key="3">
    <source>
        <dbReference type="ARBA" id="ARBA00022452"/>
    </source>
</evidence>
<geneLocation type="plasmid" evidence="15 16">
    <name>unnamed1</name>
</geneLocation>
<dbReference type="Pfam" id="PF07715">
    <property type="entry name" value="Plug"/>
    <property type="match status" value="1"/>
</dbReference>
<keyword evidence="15" id="KW-0614">Plasmid</keyword>
<evidence type="ECO:0000256" key="1">
    <source>
        <dbReference type="ARBA" id="ARBA00004571"/>
    </source>
</evidence>
<feature type="domain" description="TonB-dependent receptor plug" evidence="14">
    <location>
        <begin position="32"/>
        <end position="143"/>
    </location>
</feature>
<evidence type="ECO:0000259" key="14">
    <source>
        <dbReference type="Pfam" id="PF07715"/>
    </source>
</evidence>
<evidence type="ECO:0000256" key="12">
    <source>
        <dbReference type="RuleBase" id="RU003357"/>
    </source>
</evidence>
<keyword evidence="9 11" id="KW-0472">Membrane</keyword>
<dbReference type="PANTHER" id="PTHR32552">
    <property type="entry name" value="FERRICHROME IRON RECEPTOR-RELATED"/>
    <property type="match status" value="1"/>
</dbReference>